<keyword evidence="6" id="KW-1185">Reference proteome</keyword>
<sequence>MAEGWENMDVNEKADTSPVEDEHYLDEMKKITVGICAMSKKSNSKPMNEILTRLHKHMQLNTLLFDEDVILNSPVEEWPIVDVLISFFSAGFPLDKAIAYTNLRKPFVINDLESQYTLLDRREVYKTLIKHGIPHPRYSVLNRDKGPLSTSYTITDNEDAIEIENQVFHKPFVEKPVSAEDHNVYIYFLLQRGEAARGCLGSYLRNKGSYIYEEFMPTDGTDVKVYTVGPDYAHAEARKSPALDGKVERDKSGKETVILSYLVPKINYLPGKSVLPLK</sequence>
<dbReference type="GO" id="GO:0006020">
    <property type="term" value="P:inositol metabolic process"/>
    <property type="evidence" value="ECO:0007669"/>
    <property type="project" value="TreeGrafter"/>
</dbReference>
<comment type="catalytic activity">
    <reaction evidence="2">
        <text>1D-myo-inositol hexakisphosphate + ATP = 1-diphospho-1D-myo-inositol 2,3,4,5,6-pentakisphosphate + ADP</text>
        <dbReference type="Rhea" id="RHEA:37459"/>
        <dbReference type="ChEBI" id="CHEBI:30616"/>
        <dbReference type="ChEBI" id="CHEBI:58130"/>
        <dbReference type="ChEBI" id="CHEBI:74946"/>
        <dbReference type="ChEBI" id="CHEBI:456216"/>
        <dbReference type="EC" id="2.7.4.24"/>
    </reaction>
    <physiologicalReaction direction="left-to-right" evidence="2">
        <dbReference type="Rhea" id="RHEA:37460"/>
    </physiologicalReaction>
</comment>
<dbReference type="Gene3D" id="3.40.50.11950">
    <property type="match status" value="1"/>
</dbReference>
<proteinExistence type="predicted"/>
<evidence type="ECO:0000256" key="2">
    <source>
        <dbReference type="ARBA" id="ARBA00034629"/>
    </source>
</evidence>
<evidence type="ECO:0000256" key="3">
    <source>
        <dbReference type="SAM" id="MobiDB-lite"/>
    </source>
</evidence>
<dbReference type="Proteomes" id="UP000683360">
    <property type="component" value="Unassembled WGS sequence"/>
</dbReference>
<dbReference type="OrthoDB" id="18042at2759"/>
<evidence type="ECO:0000313" key="6">
    <source>
        <dbReference type="Proteomes" id="UP000683360"/>
    </source>
</evidence>
<evidence type="ECO:0000259" key="4">
    <source>
        <dbReference type="Pfam" id="PF18086"/>
    </source>
</evidence>
<dbReference type="EC" id="2.7.4.24" evidence="5"/>
<evidence type="ECO:0000256" key="1">
    <source>
        <dbReference type="ARBA" id="ARBA00033696"/>
    </source>
</evidence>
<gene>
    <name evidence="5" type="ORF">MEDL_21889</name>
</gene>
<dbReference type="GO" id="GO:0032958">
    <property type="term" value="P:inositol phosphate biosynthetic process"/>
    <property type="evidence" value="ECO:0007669"/>
    <property type="project" value="TreeGrafter"/>
</dbReference>
<dbReference type="SUPFAM" id="SSF56059">
    <property type="entry name" value="Glutathione synthetase ATP-binding domain-like"/>
    <property type="match status" value="1"/>
</dbReference>
<comment type="caution">
    <text evidence="5">The sequence shown here is derived from an EMBL/GenBank/DDBJ whole genome shotgun (WGS) entry which is preliminary data.</text>
</comment>
<name>A0A8S3RE98_MYTED</name>
<organism evidence="5 6">
    <name type="scientific">Mytilus edulis</name>
    <name type="common">Blue mussel</name>
    <dbReference type="NCBI Taxonomy" id="6550"/>
    <lineage>
        <taxon>Eukaryota</taxon>
        <taxon>Metazoa</taxon>
        <taxon>Spiralia</taxon>
        <taxon>Lophotrochozoa</taxon>
        <taxon>Mollusca</taxon>
        <taxon>Bivalvia</taxon>
        <taxon>Autobranchia</taxon>
        <taxon>Pteriomorphia</taxon>
        <taxon>Mytilida</taxon>
        <taxon>Mytiloidea</taxon>
        <taxon>Mytilidae</taxon>
        <taxon>Mytilinae</taxon>
        <taxon>Mytilus</taxon>
    </lineage>
</organism>
<dbReference type="PANTHER" id="PTHR12750">
    <property type="entry name" value="DIPHOSPHOINOSITOL PENTAKISPHOSPHATE KINASE"/>
    <property type="match status" value="1"/>
</dbReference>
<dbReference type="EMBL" id="CAJPWZ010001082">
    <property type="protein sequence ID" value="CAG2207635.1"/>
    <property type="molecule type" value="Genomic_DNA"/>
</dbReference>
<evidence type="ECO:0000313" key="5">
    <source>
        <dbReference type="EMBL" id="CAG2207635.1"/>
    </source>
</evidence>
<dbReference type="Pfam" id="PF18086">
    <property type="entry name" value="PPIP5K2_N"/>
    <property type="match status" value="1"/>
</dbReference>
<dbReference type="GO" id="GO:0033857">
    <property type="term" value="F:5-diphosphoinositol pentakisphosphate 1-kinase activity"/>
    <property type="evidence" value="ECO:0007669"/>
    <property type="project" value="TreeGrafter"/>
</dbReference>
<dbReference type="InterPro" id="IPR037446">
    <property type="entry name" value="His_Pase_VIP1"/>
</dbReference>
<feature type="domain" description="VIP1 N-terminal" evidence="4">
    <location>
        <begin position="31"/>
        <end position="120"/>
    </location>
</feature>
<dbReference type="AlphaFoldDB" id="A0A8S3RE98"/>
<keyword evidence="5" id="KW-0808">Transferase</keyword>
<comment type="catalytic activity">
    <reaction evidence="1">
        <text>5-diphospho-1D-myo-inositol 1,2,3,4,6-pentakisphosphate + ATP + H(+) = 1,5-bis(diphospho)-1D-myo-inositol 2,3,4,6-tetrakisphosphate + ADP</text>
        <dbReference type="Rhea" id="RHEA:10276"/>
        <dbReference type="ChEBI" id="CHEBI:15378"/>
        <dbReference type="ChEBI" id="CHEBI:30616"/>
        <dbReference type="ChEBI" id="CHEBI:58628"/>
        <dbReference type="ChEBI" id="CHEBI:77983"/>
        <dbReference type="ChEBI" id="CHEBI:456216"/>
        <dbReference type="EC" id="2.7.4.24"/>
    </reaction>
    <physiologicalReaction direction="left-to-right" evidence="1">
        <dbReference type="Rhea" id="RHEA:10277"/>
    </physiologicalReaction>
</comment>
<dbReference type="PANTHER" id="PTHR12750:SF9">
    <property type="entry name" value="INOSITOL HEXAKISPHOSPHATE AND DIPHOSPHOINOSITOL-PENTAKISPHOSPHATE KINASE"/>
    <property type="match status" value="1"/>
</dbReference>
<feature type="region of interest" description="Disordered" evidence="3">
    <location>
        <begin position="1"/>
        <end position="21"/>
    </location>
</feature>
<reference evidence="5" key="1">
    <citation type="submission" date="2021-03" db="EMBL/GenBank/DDBJ databases">
        <authorList>
            <person name="Bekaert M."/>
        </authorList>
    </citation>
    <scope>NUCLEOTIDE SEQUENCE</scope>
</reference>
<dbReference type="Gene3D" id="3.30.470.20">
    <property type="entry name" value="ATP-grasp fold, B domain"/>
    <property type="match status" value="1"/>
</dbReference>
<feature type="compositionally biased region" description="Basic and acidic residues" evidence="3">
    <location>
        <begin position="10"/>
        <end position="21"/>
    </location>
</feature>
<dbReference type="GO" id="GO:0000828">
    <property type="term" value="F:inositol hexakisphosphate kinase activity"/>
    <property type="evidence" value="ECO:0007669"/>
    <property type="project" value="TreeGrafter"/>
</dbReference>
<accession>A0A8S3RE98</accession>
<dbReference type="GO" id="GO:0005829">
    <property type="term" value="C:cytosol"/>
    <property type="evidence" value="ECO:0007669"/>
    <property type="project" value="TreeGrafter"/>
</dbReference>
<dbReference type="InterPro" id="IPR040557">
    <property type="entry name" value="VIP1_N"/>
</dbReference>
<protein>
    <submittedName>
        <fullName evidence="5">PPIP5K</fullName>
        <ecNumber evidence="5">2.7.4.24</ecNumber>
    </submittedName>
</protein>